<sequence length="253" mass="26136">MLRQQVLSGYAGAVGRSQASPSRAVAPRAVCRRISGAPPLRALPEDAEGSSTAPQQAATPPPPPPKPQQQQQQQQPPAGGGNGLLAGGAFAAGVVVFAASRLLAGGPSLAALEGGAVPLDDALRNGRPTLVEFYASWCDVCRELVPAEYELEQAYKGRVNFVLLNVDNAKWAPEVLDYGVSGIPHFVFLNEEGQSLGAAVGKVPKQVLSANVDALAEGRELPYARARGATSSLPPPGAAGAAQQRTANPRDHA</sequence>
<dbReference type="Pfam" id="PF00085">
    <property type="entry name" value="Thioredoxin"/>
    <property type="match status" value="1"/>
</dbReference>
<feature type="region of interest" description="Disordered" evidence="1">
    <location>
        <begin position="1"/>
        <end position="82"/>
    </location>
</feature>
<dbReference type="Gene3D" id="3.40.30.10">
    <property type="entry name" value="Glutaredoxin"/>
    <property type="match status" value="1"/>
</dbReference>
<evidence type="ECO:0000256" key="1">
    <source>
        <dbReference type="SAM" id="MobiDB-lite"/>
    </source>
</evidence>
<dbReference type="SUPFAM" id="SSF52833">
    <property type="entry name" value="Thioredoxin-like"/>
    <property type="match status" value="1"/>
</dbReference>
<dbReference type="GO" id="GO:0010190">
    <property type="term" value="P:cytochrome b6f complex assembly"/>
    <property type="evidence" value="ECO:0007669"/>
    <property type="project" value="TreeGrafter"/>
</dbReference>
<accession>A0A2V0P4L0</accession>
<dbReference type="GO" id="GO:0016671">
    <property type="term" value="F:oxidoreductase activity, acting on a sulfur group of donors, disulfide as acceptor"/>
    <property type="evidence" value="ECO:0007669"/>
    <property type="project" value="TreeGrafter"/>
</dbReference>
<proteinExistence type="predicted"/>
<dbReference type="OrthoDB" id="2121326at2759"/>
<dbReference type="EMBL" id="BDRX01000035">
    <property type="protein sequence ID" value="GBF92790.1"/>
    <property type="molecule type" value="Genomic_DNA"/>
</dbReference>
<dbReference type="Proteomes" id="UP000247498">
    <property type="component" value="Unassembled WGS sequence"/>
</dbReference>
<gene>
    <name evidence="3" type="ORF">Rsub_05409</name>
</gene>
<dbReference type="InterPro" id="IPR036249">
    <property type="entry name" value="Thioredoxin-like_sf"/>
</dbReference>
<dbReference type="AlphaFoldDB" id="A0A2V0P4L0"/>
<dbReference type="InterPro" id="IPR044241">
    <property type="entry name" value="TxlA/HCF164"/>
</dbReference>
<evidence type="ECO:0000313" key="4">
    <source>
        <dbReference type="Proteomes" id="UP000247498"/>
    </source>
</evidence>
<organism evidence="3 4">
    <name type="scientific">Raphidocelis subcapitata</name>
    <dbReference type="NCBI Taxonomy" id="307507"/>
    <lineage>
        <taxon>Eukaryota</taxon>
        <taxon>Viridiplantae</taxon>
        <taxon>Chlorophyta</taxon>
        <taxon>core chlorophytes</taxon>
        <taxon>Chlorophyceae</taxon>
        <taxon>CS clade</taxon>
        <taxon>Sphaeropleales</taxon>
        <taxon>Selenastraceae</taxon>
        <taxon>Raphidocelis</taxon>
    </lineage>
</organism>
<protein>
    <submittedName>
        <fullName evidence="3">Thioredoxin chloroplastic</fullName>
    </submittedName>
</protein>
<dbReference type="STRING" id="307507.A0A2V0P4L0"/>
<name>A0A2V0P4L0_9CHLO</name>
<dbReference type="GO" id="GO:0009535">
    <property type="term" value="C:chloroplast thylakoid membrane"/>
    <property type="evidence" value="ECO:0007669"/>
    <property type="project" value="TreeGrafter"/>
</dbReference>
<reference evidence="3 4" key="1">
    <citation type="journal article" date="2018" name="Sci. Rep.">
        <title>Raphidocelis subcapitata (=Pseudokirchneriella subcapitata) provides an insight into genome evolution and environmental adaptations in the Sphaeropleales.</title>
        <authorList>
            <person name="Suzuki S."/>
            <person name="Yamaguchi H."/>
            <person name="Nakajima N."/>
            <person name="Kawachi M."/>
        </authorList>
    </citation>
    <scope>NUCLEOTIDE SEQUENCE [LARGE SCALE GENOMIC DNA]</scope>
    <source>
        <strain evidence="3 4">NIES-35</strain>
    </source>
</reference>
<keyword evidence="4" id="KW-1185">Reference proteome</keyword>
<dbReference type="InParanoid" id="A0A2V0P4L0"/>
<feature type="compositionally biased region" description="Low complexity" evidence="1">
    <location>
        <begin position="68"/>
        <end position="77"/>
    </location>
</feature>
<comment type="caution">
    <text evidence="3">The sequence shown here is derived from an EMBL/GenBank/DDBJ whole genome shotgun (WGS) entry which is preliminary data.</text>
</comment>
<dbReference type="PROSITE" id="PS51352">
    <property type="entry name" value="THIOREDOXIN_2"/>
    <property type="match status" value="1"/>
</dbReference>
<dbReference type="PANTHER" id="PTHR47353:SF1">
    <property type="entry name" value="THIOREDOXIN-LIKE PROTEIN HCF164, CHLOROPLASTIC"/>
    <property type="match status" value="1"/>
</dbReference>
<feature type="domain" description="Thioredoxin" evidence="2">
    <location>
        <begin position="98"/>
        <end position="217"/>
    </location>
</feature>
<dbReference type="InterPro" id="IPR013766">
    <property type="entry name" value="Thioredoxin_domain"/>
</dbReference>
<evidence type="ECO:0000259" key="2">
    <source>
        <dbReference type="PROSITE" id="PS51352"/>
    </source>
</evidence>
<evidence type="ECO:0000313" key="3">
    <source>
        <dbReference type="EMBL" id="GBF92790.1"/>
    </source>
</evidence>
<feature type="region of interest" description="Disordered" evidence="1">
    <location>
        <begin position="225"/>
        <end position="253"/>
    </location>
</feature>
<dbReference type="PANTHER" id="PTHR47353">
    <property type="entry name" value="THIOREDOXIN-LIKE PROTEIN HCF164, CHLOROPLASTIC"/>
    <property type="match status" value="1"/>
</dbReference>